<dbReference type="InterPro" id="IPR000748">
    <property type="entry name" value="PsdUridine_synth_RsuA/RluB/E/F"/>
</dbReference>
<comment type="similarity">
    <text evidence="1">Belongs to the pseudouridine synthase RsuA family.</text>
</comment>
<evidence type="ECO:0000313" key="5">
    <source>
        <dbReference type="EMBL" id="CAB4530264.1"/>
    </source>
</evidence>
<evidence type="ECO:0000256" key="3">
    <source>
        <dbReference type="ARBA" id="ARBA00023235"/>
    </source>
</evidence>
<dbReference type="PANTHER" id="PTHR47683:SF2">
    <property type="entry name" value="RNA-BINDING S4 DOMAIN-CONTAINING PROTEIN"/>
    <property type="match status" value="1"/>
</dbReference>
<dbReference type="Gene3D" id="3.30.70.1560">
    <property type="entry name" value="Alpha-L RNA-binding motif"/>
    <property type="match status" value="1"/>
</dbReference>
<evidence type="ECO:0000256" key="1">
    <source>
        <dbReference type="ARBA" id="ARBA00008348"/>
    </source>
</evidence>
<evidence type="ECO:0000259" key="4">
    <source>
        <dbReference type="SMART" id="SM00363"/>
    </source>
</evidence>
<dbReference type="Pfam" id="PF00849">
    <property type="entry name" value="PseudoU_synth_2"/>
    <property type="match status" value="1"/>
</dbReference>
<dbReference type="InterPro" id="IPR020103">
    <property type="entry name" value="PsdUridine_synth_cat_dom_sf"/>
</dbReference>
<evidence type="ECO:0000256" key="2">
    <source>
        <dbReference type="ARBA" id="ARBA00022884"/>
    </source>
</evidence>
<evidence type="ECO:0000313" key="6">
    <source>
        <dbReference type="EMBL" id="CAB4587276.1"/>
    </source>
</evidence>
<dbReference type="InterPro" id="IPR006145">
    <property type="entry name" value="PsdUridine_synth_RsuA/RluA"/>
</dbReference>
<dbReference type="PROSITE" id="PS01149">
    <property type="entry name" value="PSI_RSU"/>
    <property type="match status" value="1"/>
</dbReference>
<dbReference type="SMART" id="SM00363">
    <property type="entry name" value="S4"/>
    <property type="match status" value="1"/>
</dbReference>
<name>A0A6J6AUT0_9ZZZZ</name>
<dbReference type="PANTHER" id="PTHR47683">
    <property type="entry name" value="PSEUDOURIDINE SYNTHASE FAMILY PROTEIN-RELATED"/>
    <property type="match status" value="1"/>
</dbReference>
<dbReference type="GO" id="GO:0005829">
    <property type="term" value="C:cytosol"/>
    <property type="evidence" value="ECO:0007669"/>
    <property type="project" value="UniProtKB-ARBA"/>
</dbReference>
<dbReference type="GO" id="GO:0006364">
    <property type="term" value="P:rRNA processing"/>
    <property type="evidence" value="ECO:0007669"/>
    <property type="project" value="UniProtKB-ARBA"/>
</dbReference>
<dbReference type="AlphaFoldDB" id="A0A6J6AUT0"/>
<dbReference type="SUPFAM" id="SSF55120">
    <property type="entry name" value="Pseudouridine synthase"/>
    <property type="match status" value="1"/>
</dbReference>
<dbReference type="InterPro" id="IPR018496">
    <property type="entry name" value="PsdUridine_synth_RsuA/RluB_CS"/>
</dbReference>
<accession>A0A6J6AUT0</accession>
<dbReference type="GO" id="GO:0001522">
    <property type="term" value="P:pseudouridine synthesis"/>
    <property type="evidence" value="ECO:0007669"/>
    <property type="project" value="InterPro"/>
</dbReference>
<dbReference type="InterPro" id="IPR002942">
    <property type="entry name" value="S4_RNA-bd"/>
</dbReference>
<sequence length="249" mass="27862">MANNEDKLIRLHKVLADAGVASRRGSELLIAEGRVSVDGVQITEMGLKIDPLISRVEVDGEAIKSNKSKTYLAFHKPAGVISTMSDPEGRPNLGDYFKTRNERLFHVGRLDKESEGLILLTNDGDLAHRATHPSYGLVKRYVVEVEGVVSKELISTLLKGVELEDGLARALDVTVLREVSAKHYWLEVSIHEGRFHIVRRMFQALGVEVTRLIRSEFGPIALDETKEGRWRALSKVEIDKLFTVLKLNQ</sequence>
<dbReference type="FunFam" id="3.10.290.10:FF:000003">
    <property type="entry name" value="Pseudouridine synthase"/>
    <property type="match status" value="1"/>
</dbReference>
<dbReference type="EMBL" id="CAEZUD010000015">
    <property type="protein sequence ID" value="CAB4587276.1"/>
    <property type="molecule type" value="Genomic_DNA"/>
</dbReference>
<protein>
    <submittedName>
        <fullName evidence="5">Unannotated protein</fullName>
    </submittedName>
</protein>
<dbReference type="GO" id="GO:0003723">
    <property type="term" value="F:RNA binding"/>
    <property type="evidence" value="ECO:0007669"/>
    <property type="project" value="UniProtKB-KW"/>
</dbReference>
<dbReference type="InterPro" id="IPR020094">
    <property type="entry name" value="TruA/RsuA/RluB/E/F_N"/>
</dbReference>
<dbReference type="EMBL" id="CAEZYL010000026">
    <property type="protein sequence ID" value="CAB4721549.1"/>
    <property type="molecule type" value="Genomic_DNA"/>
</dbReference>
<dbReference type="CDD" id="cd00165">
    <property type="entry name" value="S4"/>
    <property type="match status" value="1"/>
</dbReference>
<dbReference type="PROSITE" id="PS50889">
    <property type="entry name" value="S4"/>
    <property type="match status" value="1"/>
</dbReference>
<dbReference type="GO" id="GO:0009982">
    <property type="term" value="F:pseudouridine synthase activity"/>
    <property type="evidence" value="ECO:0007669"/>
    <property type="project" value="InterPro"/>
</dbReference>
<dbReference type="CDD" id="cd02870">
    <property type="entry name" value="PseudoU_synth_RsuA_like"/>
    <property type="match status" value="1"/>
</dbReference>
<gene>
    <name evidence="5" type="ORF">UFOPK1380_00200</name>
    <name evidence="6" type="ORF">UFOPK1778_00445</name>
    <name evidence="7" type="ORF">UFOPK2689_00587</name>
</gene>
<dbReference type="Gene3D" id="3.10.290.10">
    <property type="entry name" value="RNA-binding S4 domain"/>
    <property type="match status" value="1"/>
</dbReference>
<proteinExistence type="inferred from homology"/>
<dbReference type="InterPro" id="IPR042092">
    <property type="entry name" value="PsdUridine_s_RsuA/RluB/E/F_cat"/>
</dbReference>
<dbReference type="NCBIfam" id="TIGR00093">
    <property type="entry name" value="pseudouridine synthase"/>
    <property type="match status" value="1"/>
</dbReference>
<dbReference type="InterPro" id="IPR050343">
    <property type="entry name" value="RsuA_PseudoU_synthase"/>
</dbReference>
<keyword evidence="2" id="KW-0694">RNA-binding</keyword>
<dbReference type="Pfam" id="PF01479">
    <property type="entry name" value="S4"/>
    <property type="match status" value="1"/>
</dbReference>
<reference evidence="5" key="1">
    <citation type="submission" date="2020-05" db="EMBL/GenBank/DDBJ databases">
        <authorList>
            <person name="Chiriac C."/>
            <person name="Salcher M."/>
            <person name="Ghai R."/>
            <person name="Kavagutti S V."/>
        </authorList>
    </citation>
    <scope>NUCLEOTIDE SEQUENCE</scope>
</reference>
<feature type="domain" description="RNA-binding S4" evidence="4">
    <location>
        <begin position="9"/>
        <end position="69"/>
    </location>
</feature>
<keyword evidence="3" id="KW-0413">Isomerase</keyword>
<dbReference type="EMBL" id="CAEZSC010000005">
    <property type="protein sequence ID" value="CAB4530264.1"/>
    <property type="molecule type" value="Genomic_DNA"/>
</dbReference>
<evidence type="ECO:0000313" key="7">
    <source>
        <dbReference type="EMBL" id="CAB4721549.1"/>
    </source>
</evidence>
<dbReference type="InterPro" id="IPR036986">
    <property type="entry name" value="S4_RNA-bd_sf"/>
</dbReference>
<dbReference type="SUPFAM" id="SSF55174">
    <property type="entry name" value="Alpha-L RNA-binding motif"/>
    <property type="match status" value="1"/>
</dbReference>
<dbReference type="FunFam" id="3.30.70.1560:FF:000001">
    <property type="entry name" value="Pseudouridine synthase"/>
    <property type="match status" value="1"/>
</dbReference>
<organism evidence="5">
    <name type="scientific">freshwater metagenome</name>
    <dbReference type="NCBI Taxonomy" id="449393"/>
    <lineage>
        <taxon>unclassified sequences</taxon>
        <taxon>metagenomes</taxon>
        <taxon>ecological metagenomes</taxon>
    </lineage>
</organism>
<dbReference type="Gene3D" id="3.30.70.580">
    <property type="entry name" value="Pseudouridine synthase I, catalytic domain, N-terminal subdomain"/>
    <property type="match status" value="1"/>
</dbReference>